<accession>A0A0F9LI39</accession>
<dbReference type="EMBL" id="LAZR01007201">
    <property type="protein sequence ID" value="KKM86781.1"/>
    <property type="molecule type" value="Genomic_DNA"/>
</dbReference>
<organism evidence="2">
    <name type="scientific">marine sediment metagenome</name>
    <dbReference type="NCBI Taxonomy" id="412755"/>
    <lineage>
        <taxon>unclassified sequences</taxon>
        <taxon>metagenomes</taxon>
        <taxon>ecological metagenomes</taxon>
    </lineage>
</organism>
<feature type="transmembrane region" description="Helical" evidence="1">
    <location>
        <begin position="28"/>
        <end position="50"/>
    </location>
</feature>
<reference evidence="2" key="1">
    <citation type="journal article" date="2015" name="Nature">
        <title>Complex archaea that bridge the gap between prokaryotes and eukaryotes.</title>
        <authorList>
            <person name="Spang A."/>
            <person name="Saw J.H."/>
            <person name="Jorgensen S.L."/>
            <person name="Zaremba-Niedzwiedzka K."/>
            <person name="Martijn J."/>
            <person name="Lind A.E."/>
            <person name="van Eijk R."/>
            <person name="Schleper C."/>
            <person name="Guy L."/>
            <person name="Ettema T.J."/>
        </authorList>
    </citation>
    <scope>NUCLEOTIDE SEQUENCE</scope>
</reference>
<keyword evidence="1" id="KW-1133">Transmembrane helix</keyword>
<keyword evidence="1" id="KW-0472">Membrane</keyword>
<comment type="caution">
    <text evidence="2">The sequence shown here is derived from an EMBL/GenBank/DDBJ whole genome shotgun (WGS) entry which is preliminary data.</text>
</comment>
<feature type="transmembrane region" description="Helical" evidence="1">
    <location>
        <begin position="118"/>
        <end position="140"/>
    </location>
</feature>
<keyword evidence="1" id="KW-0812">Transmembrane</keyword>
<name>A0A0F9LI39_9ZZZZ</name>
<sequence length="143" mass="16621">MDLREDIEIWWRLRRWRLFRIDREQAKMWATLLAVLIGFGLTLFGVHLVLARIDGLIRICLITVEGYNSSVTEERAVVIVVAAIGAASLVCYGLWRRRWARLYEDELTVKPSCPRSELWFLVGAAILMMVVAVVYCVSCLRYW</sequence>
<evidence type="ECO:0000313" key="2">
    <source>
        <dbReference type="EMBL" id="KKM86781.1"/>
    </source>
</evidence>
<dbReference type="AlphaFoldDB" id="A0A0F9LI39"/>
<proteinExistence type="predicted"/>
<feature type="transmembrane region" description="Helical" evidence="1">
    <location>
        <begin position="76"/>
        <end position="95"/>
    </location>
</feature>
<gene>
    <name evidence="2" type="ORF">LCGC14_1275590</name>
</gene>
<protein>
    <submittedName>
        <fullName evidence="2">Uncharacterized protein</fullName>
    </submittedName>
</protein>
<evidence type="ECO:0000256" key="1">
    <source>
        <dbReference type="SAM" id="Phobius"/>
    </source>
</evidence>